<dbReference type="Pfam" id="PF13480">
    <property type="entry name" value="Acetyltransf_6"/>
    <property type="match status" value="1"/>
</dbReference>
<name>A0A060DGF5_9PROT</name>
<keyword evidence="3" id="KW-0133">Cell shape</keyword>
<dbReference type="GO" id="GO:0016755">
    <property type="term" value="F:aminoacyltransferase activity"/>
    <property type="evidence" value="ECO:0007669"/>
    <property type="project" value="InterPro"/>
</dbReference>
<dbReference type="SUPFAM" id="SSF55729">
    <property type="entry name" value="Acyl-CoA N-acyltransferases (Nat)"/>
    <property type="match status" value="2"/>
</dbReference>
<dbReference type="EMBL" id="CP007794">
    <property type="protein sequence ID" value="AIB13281.1"/>
    <property type="molecule type" value="Genomic_DNA"/>
</dbReference>
<dbReference type="GO" id="GO:0009252">
    <property type="term" value="P:peptidoglycan biosynthetic process"/>
    <property type="evidence" value="ECO:0007669"/>
    <property type="project" value="UniProtKB-KW"/>
</dbReference>
<dbReference type="InterPro" id="IPR038740">
    <property type="entry name" value="BioF2-like_GNAT_dom"/>
</dbReference>
<dbReference type="PANTHER" id="PTHR36174:SF1">
    <property type="entry name" value="LIPID II:GLYCINE GLYCYLTRANSFERASE"/>
    <property type="match status" value="1"/>
</dbReference>
<dbReference type="AlphaFoldDB" id="A0A060DGF5"/>
<dbReference type="PANTHER" id="PTHR36174">
    <property type="entry name" value="LIPID II:GLYCINE GLYCYLTRANSFERASE"/>
    <property type="match status" value="1"/>
</dbReference>
<dbReference type="KEGG" id="abq:ABAZ39_15105"/>
<accession>A0A060DGF5</accession>
<evidence type="ECO:0000313" key="8">
    <source>
        <dbReference type="EMBL" id="AIB13281.1"/>
    </source>
</evidence>
<protein>
    <recommendedName>
        <fullName evidence="7">BioF2-like acetyltransferase domain-containing protein</fullName>
    </recommendedName>
</protein>
<gene>
    <name evidence="8" type="ORF">ABAZ39_15105</name>
</gene>
<evidence type="ECO:0000256" key="4">
    <source>
        <dbReference type="ARBA" id="ARBA00022984"/>
    </source>
</evidence>
<dbReference type="InterPro" id="IPR016181">
    <property type="entry name" value="Acyl_CoA_acyltransferase"/>
</dbReference>
<keyword evidence="4" id="KW-0573">Peptidoglycan synthesis</keyword>
<dbReference type="Proteomes" id="UP000027186">
    <property type="component" value="Plasmid AbAZ39_p1"/>
</dbReference>
<keyword evidence="8" id="KW-0614">Plasmid</keyword>
<evidence type="ECO:0000256" key="1">
    <source>
        <dbReference type="ARBA" id="ARBA00009943"/>
    </source>
</evidence>
<dbReference type="GO" id="GO:0008360">
    <property type="term" value="P:regulation of cell shape"/>
    <property type="evidence" value="ECO:0007669"/>
    <property type="project" value="UniProtKB-KW"/>
</dbReference>
<dbReference type="InterPro" id="IPR003447">
    <property type="entry name" value="FEMABX"/>
</dbReference>
<keyword evidence="6" id="KW-0961">Cell wall biogenesis/degradation</keyword>
<evidence type="ECO:0000256" key="6">
    <source>
        <dbReference type="ARBA" id="ARBA00023316"/>
    </source>
</evidence>
<organism evidence="8 9">
    <name type="scientific">Azospirillum argentinense</name>
    <dbReference type="NCBI Taxonomy" id="2970906"/>
    <lineage>
        <taxon>Bacteria</taxon>
        <taxon>Pseudomonadati</taxon>
        <taxon>Pseudomonadota</taxon>
        <taxon>Alphaproteobacteria</taxon>
        <taxon>Rhodospirillales</taxon>
        <taxon>Azospirillaceae</taxon>
        <taxon>Azospirillum</taxon>
    </lineage>
</organism>
<evidence type="ECO:0000256" key="2">
    <source>
        <dbReference type="ARBA" id="ARBA00022679"/>
    </source>
</evidence>
<dbReference type="PROSITE" id="PS51191">
    <property type="entry name" value="FEMABX"/>
    <property type="match status" value="1"/>
</dbReference>
<evidence type="ECO:0000313" key="9">
    <source>
        <dbReference type="Proteomes" id="UP000027186"/>
    </source>
</evidence>
<keyword evidence="5" id="KW-0012">Acyltransferase</keyword>
<sequence>MPSPSTSEGAVTILWNEGTVGEWAALFARVPRSTLPQCFAYAGAMGRTHGFVPRLGLIRRDGTPIGIVQLLERRTLRLFHQRQIHRGPLWLDGIEPDLEIQEAVFRLLRQACPDNPLNRASLLPELAAGPEAEAMLQRCGFRRFGPGYRTVWLDLSRGEEELRAAMARDWRQRLKGAEKAGLVIDLDWEAKNLPWLMKQEHEQALTKQFRPMTGALAVRIRNALLKGGGKGDGVLMVAALEDRSKTAAPAASALFYIHGGSATYQIGWSSESGRKSGAMRLVLWRAALALKARGVGWLDLGGINPDSAPGVTEFKLGTGGQAAESAGLFR</sequence>
<dbReference type="Gene3D" id="3.40.630.30">
    <property type="match status" value="1"/>
</dbReference>
<dbReference type="InterPro" id="IPR050644">
    <property type="entry name" value="PG_Glycine_Bridge_Synth"/>
</dbReference>
<feature type="domain" description="BioF2-like acetyltransferase" evidence="7">
    <location>
        <begin position="168"/>
        <end position="304"/>
    </location>
</feature>
<keyword evidence="2" id="KW-0808">Transferase</keyword>
<comment type="similarity">
    <text evidence="1">Belongs to the FemABX family.</text>
</comment>
<dbReference type="RefSeq" id="WP_040133818.1">
    <property type="nucleotide sequence ID" value="NZ_CP007794.1"/>
</dbReference>
<evidence type="ECO:0000259" key="7">
    <source>
        <dbReference type="Pfam" id="PF13480"/>
    </source>
</evidence>
<reference evidence="8 9" key="1">
    <citation type="journal article" date="2014" name="Genome Announc.">
        <title>Complete Genome Sequence of the Model Rhizosphere Strain Azospirillum brasilense Az39, Successfully Applied in Agriculture.</title>
        <authorList>
            <person name="Rivera D."/>
            <person name="Revale S."/>
            <person name="Molina R."/>
            <person name="Gualpa J."/>
            <person name="Puente M."/>
            <person name="Maroniche G."/>
            <person name="Paris G."/>
            <person name="Baker D."/>
            <person name="Clavijo B."/>
            <person name="McLay K."/>
            <person name="Spaepen S."/>
            <person name="Perticari A."/>
            <person name="Vazquez M."/>
            <person name="Wisniewski-Dye F."/>
            <person name="Watkins C."/>
            <person name="Martinez-Abarca F."/>
            <person name="Vanderleyden J."/>
            <person name="Cassan F."/>
        </authorList>
    </citation>
    <scope>NUCLEOTIDE SEQUENCE [LARGE SCALE GENOMIC DNA]</scope>
    <source>
        <strain evidence="8 9">Az39</strain>
        <plasmid evidence="8">AbAZ39_p1</plasmid>
    </source>
</reference>
<evidence type="ECO:0000256" key="3">
    <source>
        <dbReference type="ARBA" id="ARBA00022960"/>
    </source>
</evidence>
<geneLocation type="plasmid" evidence="8 9">
    <name>AbAZ39_p1</name>
</geneLocation>
<dbReference type="GO" id="GO:0071555">
    <property type="term" value="P:cell wall organization"/>
    <property type="evidence" value="ECO:0007669"/>
    <property type="project" value="UniProtKB-KW"/>
</dbReference>
<evidence type="ECO:0000256" key="5">
    <source>
        <dbReference type="ARBA" id="ARBA00023315"/>
    </source>
</evidence>
<proteinExistence type="inferred from homology"/>